<dbReference type="EMBL" id="CP022098">
    <property type="protein sequence ID" value="ATB42719.1"/>
    <property type="molecule type" value="Genomic_DNA"/>
</dbReference>
<dbReference type="Proteomes" id="UP000217257">
    <property type="component" value="Chromosome"/>
</dbReference>
<organism evidence="2 3">
    <name type="scientific">Cystobacter fuscus</name>
    <dbReference type="NCBI Taxonomy" id="43"/>
    <lineage>
        <taxon>Bacteria</taxon>
        <taxon>Pseudomonadati</taxon>
        <taxon>Myxococcota</taxon>
        <taxon>Myxococcia</taxon>
        <taxon>Myxococcales</taxon>
        <taxon>Cystobacterineae</taxon>
        <taxon>Archangiaceae</taxon>
        <taxon>Cystobacter</taxon>
    </lineage>
</organism>
<dbReference type="AlphaFoldDB" id="A0A250JFP2"/>
<feature type="compositionally biased region" description="Basic and acidic residues" evidence="1">
    <location>
        <begin position="44"/>
        <end position="73"/>
    </location>
</feature>
<dbReference type="InterPro" id="IPR036909">
    <property type="entry name" value="Cyt_c-like_dom_sf"/>
</dbReference>
<evidence type="ECO:0000313" key="3">
    <source>
        <dbReference type="Proteomes" id="UP000217257"/>
    </source>
</evidence>
<evidence type="ECO:0000256" key="1">
    <source>
        <dbReference type="SAM" id="MobiDB-lite"/>
    </source>
</evidence>
<dbReference type="KEGG" id="cfus:CYFUS_008198"/>
<reference evidence="2 3" key="1">
    <citation type="submission" date="2017-06" db="EMBL/GenBank/DDBJ databases">
        <title>Sequencing and comparative analysis of myxobacterial genomes.</title>
        <authorList>
            <person name="Rupp O."/>
            <person name="Goesmann A."/>
            <person name="Sogaard-Andersen L."/>
        </authorList>
    </citation>
    <scope>NUCLEOTIDE SEQUENCE [LARGE SCALE GENOMIC DNA]</scope>
    <source>
        <strain evidence="2 3">DSM 52655</strain>
    </source>
</reference>
<accession>A0A250JFP2</accession>
<feature type="region of interest" description="Disordered" evidence="1">
    <location>
        <begin position="34"/>
        <end position="93"/>
    </location>
</feature>
<name>A0A250JFP2_9BACT</name>
<dbReference type="GO" id="GO:0020037">
    <property type="term" value="F:heme binding"/>
    <property type="evidence" value="ECO:0007669"/>
    <property type="project" value="InterPro"/>
</dbReference>
<dbReference type="Gene3D" id="1.10.760.10">
    <property type="entry name" value="Cytochrome c-like domain"/>
    <property type="match status" value="1"/>
</dbReference>
<gene>
    <name evidence="2" type="ORF">CYFUS_008198</name>
</gene>
<evidence type="ECO:0000313" key="2">
    <source>
        <dbReference type="EMBL" id="ATB42719.1"/>
    </source>
</evidence>
<evidence type="ECO:0008006" key="4">
    <source>
        <dbReference type="Google" id="ProtNLM"/>
    </source>
</evidence>
<proteinExistence type="predicted"/>
<protein>
    <recommendedName>
        <fullName evidence="4">Cytochrome c domain-containing protein</fullName>
    </recommendedName>
</protein>
<dbReference type="GO" id="GO:0009055">
    <property type="term" value="F:electron transfer activity"/>
    <property type="evidence" value="ECO:0007669"/>
    <property type="project" value="InterPro"/>
</dbReference>
<sequence length="175" mass="18782">MMNTRCSRASRWRAFAGALIATCALWGGGERIAEAREAPTQGTPEKKAPEKKASEKKAPEKKAPEKKAPEKKTPGKKAPGKTPPAKAAKPPVDPAALFTKLGCPVCHAPGARYHGKILTAPHKSPEMLAKWIRTPEKFLPNTAMPSYETLLDEPSALALARWLNEAGPGSPTHGY</sequence>
<dbReference type="SUPFAM" id="SSF46626">
    <property type="entry name" value="Cytochrome c"/>
    <property type="match status" value="1"/>
</dbReference>